<dbReference type="CDD" id="cd07067">
    <property type="entry name" value="HP_PGM_like"/>
    <property type="match status" value="1"/>
</dbReference>
<proteinExistence type="predicted"/>
<organism evidence="4 5">
    <name type="scientific">Halocatena marina</name>
    <dbReference type="NCBI Taxonomy" id="2934937"/>
    <lineage>
        <taxon>Archaea</taxon>
        <taxon>Methanobacteriati</taxon>
        <taxon>Methanobacteriota</taxon>
        <taxon>Stenosarchaea group</taxon>
        <taxon>Halobacteria</taxon>
        <taxon>Halobacteriales</taxon>
        <taxon>Natronomonadaceae</taxon>
        <taxon>Halocatena</taxon>
    </lineage>
</organism>
<dbReference type="SUPFAM" id="SSF53254">
    <property type="entry name" value="Phosphoglycerate mutase-like"/>
    <property type="match status" value="1"/>
</dbReference>
<dbReference type="Pfam" id="PF00300">
    <property type="entry name" value="His_Phos_1"/>
    <property type="match status" value="1"/>
</dbReference>
<dbReference type="PROSITE" id="PS00175">
    <property type="entry name" value="PG_MUTASE"/>
    <property type="match status" value="1"/>
</dbReference>
<comment type="caution">
    <text evidence="4">The sequence shown here is derived from an EMBL/GenBank/DDBJ whole genome shotgun (WGS) entry which is preliminary data.</text>
</comment>
<dbReference type="RefSeq" id="WP_264555533.1">
    <property type="nucleotide sequence ID" value="NZ_CP109979.1"/>
</dbReference>
<evidence type="ECO:0000313" key="4">
    <source>
        <dbReference type="EMBL" id="MFC7191642.1"/>
    </source>
</evidence>
<dbReference type="Gene3D" id="3.40.50.1240">
    <property type="entry name" value="Phosphoglycerate mutase-like"/>
    <property type="match status" value="1"/>
</dbReference>
<feature type="binding site" evidence="2">
    <location>
        <begin position="8"/>
        <end position="15"/>
    </location>
    <ligand>
        <name>substrate</name>
    </ligand>
</feature>
<dbReference type="AlphaFoldDB" id="A0ABD5YUM5"/>
<evidence type="ECO:0000256" key="2">
    <source>
        <dbReference type="PIRSR" id="PIRSR613078-2"/>
    </source>
</evidence>
<keyword evidence="5" id="KW-1185">Reference proteome</keyword>
<feature type="active site" description="Tele-phosphohistidine intermediate" evidence="1">
    <location>
        <position position="9"/>
    </location>
</feature>
<dbReference type="InterPro" id="IPR050275">
    <property type="entry name" value="PGM_Phosphatase"/>
</dbReference>
<dbReference type="PANTHER" id="PTHR48100">
    <property type="entry name" value="BROAD-SPECIFICITY PHOSPHATASE YOR283W-RELATED"/>
    <property type="match status" value="1"/>
</dbReference>
<dbReference type="Proteomes" id="UP001596417">
    <property type="component" value="Unassembled WGS sequence"/>
</dbReference>
<evidence type="ECO:0000256" key="3">
    <source>
        <dbReference type="PIRSR" id="PIRSR613078-3"/>
    </source>
</evidence>
<name>A0ABD5YUM5_9EURY</name>
<protein>
    <submittedName>
        <fullName evidence="4">Histidine phosphatase family protein</fullName>
    </submittedName>
</protein>
<evidence type="ECO:0000313" key="5">
    <source>
        <dbReference type="Proteomes" id="UP001596417"/>
    </source>
</evidence>
<accession>A0ABD5YUM5</accession>
<feature type="binding site" evidence="2">
    <location>
        <position position="60"/>
    </location>
    <ligand>
        <name>substrate</name>
    </ligand>
</feature>
<gene>
    <name evidence="4" type="ORF">ACFQL7_18845</name>
</gene>
<dbReference type="InterPro" id="IPR029033">
    <property type="entry name" value="His_PPase_superfam"/>
</dbReference>
<dbReference type="PANTHER" id="PTHR48100:SF62">
    <property type="entry name" value="GLUCOSYL-3-PHOSPHOGLYCERATE PHOSPHATASE"/>
    <property type="match status" value="1"/>
</dbReference>
<dbReference type="InterPro" id="IPR013078">
    <property type="entry name" value="His_Pase_superF_clade-1"/>
</dbReference>
<dbReference type="EMBL" id="JBHTAX010000001">
    <property type="protein sequence ID" value="MFC7191642.1"/>
    <property type="molecule type" value="Genomic_DNA"/>
</dbReference>
<dbReference type="PIRSF" id="PIRSF000709">
    <property type="entry name" value="6PFK_2-Ptase"/>
    <property type="match status" value="1"/>
</dbReference>
<dbReference type="GeneID" id="76201404"/>
<dbReference type="InterPro" id="IPR001345">
    <property type="entry name" value="PG/BPGM_mutase_AS"/>
</dbReference>
<feature type="active site" description="Proton donor/acceptor" evidence="1">
    <location>
        <position position="84"/>
    </location>
</feature>
<sequence length="205" mass="22541">MTTIVLMRHGETAWNRESRLQGWAPVPLNDQGREQANSAAAYLNTDGITPDRVVSSDLMRTRETTTAVESTIDVSVQFDEAWRERDLGVYQGLPYETVADRFPAFGLGEAGAKAADRIPDSGESLAQVSERVVSGWQELLTASSPSETILVVTHGGPIRLLIGHIEGLSIAESVLHNRAENCSFTEIEYEDEAKIVRKNTTPWAE</sequence>
<reference evidence="4 5" key="1">
    <citation type="journal article" date="2019" name="Int. J. Syst. Evol. Microbiol.">
        <title>The Global Catalogue of Microorganisms (GCM) 10K type strain sequencing project: providing services to taxonomists for standard genome sequencing and annotation.</title>
        <authorList>
            <consortium name="The Broad Institute Genomics Platform"/>
            <consortium name="The Broad Institute Genome Sequencing Center for Infectious Disease"/>
            <person name="Wu L."/>
            <person name="Ma J."/>
        </authorList>
    </citation>
    <scope>NUCLEOTIDE SEQUENCE [LARGE SCALE GENOMIC DNA]</scope>
    <source>
        <strain evidence="4 5">RDMS1</strain>
    </source>
</reference>
<evidence type="ECO:0000256" key="1">
    <source>
        <dbReference type="PIRSR" id="PIRSR613078-1"/>
    </source>
</evidence>
<feature type="site" description="Transition state stabilizer" evidence="3">
    <location>
        <position position="154"/>
    </location>
</feature>
<dbReference type="SMART" id="SM00855">
    <property type="entry name" value="PGAM"/>
    <property type="match status" value="1"/>
</dbReference>